<reference evidence="2 3" key="1">
    <citation type="submission" date="2019-05" db="EMBL/GenBank/DDBJ databases">
        <authorList>
            <person name="Albert R.M."/>
            <person name="Nur A.I."/>
            <person name="Ayala A."/>
            <person name="Bradley M.S."/>
            <person name="Burch R.E."/>
            <person name="Chen M."/>
            <person name="Dulaney A."/>
            <person name="Kakulamarri P.S."/>
            <person name="Kelly K.U."/>
            <person name="Maynor S.D."/>
            <person name="Perritt S.E."/>
            <person name="Praveen H."/>
            <person name="Slemons D.M."/>
            <person name="Snidow C.R."/>
            <person name="Thalluri S."/>
            <person name="Vyawahare A.K."/>
            <person name="Williams M.R."/>
            <person name="Monti D.L."/>
            <person name="Garlena R.A."/>
            <person name="Russell D.A."/>
            <person name="Pope W.H."/>
            <person name="Jacobs-Sera D."/>
            <person name="Hatfull G.F."/>
        </authorList>
    </citation>
    <scope>NUCLEOTIDE SEQUENCE [LARGE SCALE GENOMIC DNA]</scope>
</reference>
<proteinExistence type="predicted"/>
<evidence type="ECO:0000313" key="3">
    <source>
        <dbReference type="Proteomes" id="UP000316211"/>
    </source>
</evidence>
<keyword evidence="1" id="KW-0812">Transmembrane</keyword>
<protein>
    <submittedName>
        <fullName evidence="2">Uncharacterized protein</fullName>
    </submittedName>
</protein>
<evidence type="ECO:0000313" key="2">
    <source>
        <dbReference type="EMBL" id="QDF19714.1"/>
    </source>
</evidence>
<feature type="transmembrane region" description="Helical" evidence="1">
    <location>
        <begin position="34"/>
        <end position="54"/>
    </location>
</feature>
<gene>
    <name evidence="2" type="primary">36</name>
    <name evidence="2" type="ORF">SEA_DINA_36</name>
</gene>
<dbReference type="GeneID" id="55619225"/>
<dbReference type="Proteomes" id="UP000316211">
    <property type="component" value="Segment"/>
</dbReference>
<dbReference type="KEGG" id="vg:55619225"/>
<dbReference type="EMBL" id="MK977706">
    <property type="protein sequence ID" value="QDF19714.1"/>
    <property type="molecule type" value="Genomic_DNA"/>
</dbReference>
<organism evidence="2 3">
    <name type="scientific">Corynebacterium phage Dina</name>
    <dbReference type="NCBI Taxonomy" id="2588501"/>
    <lineage>
        <taxon>Viruses</taxon>
        <taxon>Duplodnaviria</taxon>
        <taxon>Heunggongvirae</taxon>
        <taxon>Uroviricota</taxon>
        <taxon>Caudoviricetes</taxon>
        <taxon>Samwavirus</taxon>
        <taxon>Samwavirus dina</taxon>
    </lineage>
</organism>
<accession>A0A4Y6EWB7</accession>
<keyword evidence="1" id="KW-0472">Membrane</keyword>
<keyword evidence="3" id="KW-1185">Reference proteome</keyword>
<keyword evidence="1" id="KW-1133">Transmembrane helix</keyword>
<dbReference type="RefSeq" id="YP_009848792.1">
    <property type="nucleotide sequence ID" value="NC_048787.1"/>
</dbReference>
<name>A0A4Y6EWB7_9CAUD</name>
<evidence type="ECO:0000256" key="1">
    <source>
        <dbReference type="SAM" id="Phobius"/>
    </source>
</evidence>
<sequence length="72" mass="7757">MTYISYSDELDLMLAVGVPVTVRTPINARPPRRWATAATWATLAAAALALTLWIGHQADQHLAAALDAGWGR</sequence>